<keyword evidence="1" id="KW-0472">Membrane</keyword>
<evidence type="ECO:0000313" key="2">
    <source>
        <dbReference type="EMBL" id="GGP20986.1"/>
    </source>
</evidence>
<keyword evidence="3" id="KW-1185">Reference proteome</keyword>
<reference evidence="2" key="1">
    <citation type="journal article" date="2014" name="Int. J. Syst. Evol. Microbiol.">
        <title>Complete genome sequence of Corynebacterium casei LMG S-19264T (=DSM 44701T), isolated from a smear-ripened cheese.</title>
        <authorList>
            <consortium name="US DOE Joint Genome Institute (JGI-PGF)"/>
            <person name="Walter F."/>
            <person name="Albersmeier A."/>
            <person name="Kalinowski J."/>
            <person name="Ruckert C."/>
        </authorList>
    </citation>
    <scope>NUCLEOTIDE SEQUENCE</scope>
    <source>
        <strain evidence="2">JCM 10088</strain>
    </source>
</reference>
<keyword evidence="1" id="KW-1133">Transmembrane helix</keyword>
<dbReference type="AlphaFoldDB" id="A0A830GWG9"/>
<proteinExistence type="predicted"/>
<gene>
    <name evidence="2" type="ORF">GCM10007981_11270</name>
</gene>
<feature type="transmembrane region" description="Helical" evidence="1">
    <location>
        <begin position="56"/>
        <end position="73"/>
    </location>
</feature>
<dbReference type="Proteomes" id="UP000610960">
    <property type="component" value="Unassembled WGS sequence"/>
</dbReference>
<name>A0A830GWG9_9CREN</name>
<comment type="caution">
    <text evidence="2">The sequence shown here is derived from an EMBL/GenBank/DDBJ whole genome shotgun (WGS) entry which is preliminary data.</text>
</comment>
<evidence type="ECO:0000256" key="1">
    <source>
        <dbReference type="SAM" id="Phobius"/>
    </source>
</evidence>
<reference evidence="2" key="2">
    <citation type="submission" date="2020-09" db="EMBL/GenBank/DDBJ databases">
        <authorList>
            <person name="Sun Q."/>
            <person name="Ohkuma M."/>
        </authorList>
    </citation>
    <scope>NUCLEOTIDE SEQUENCE</scope>
    <source>
        <strain evidence="2">JCM 10088</strain>
    </source>
</reference>
<accession>A0A830GWG9</accession>
<keyword evidence="1" id="KW-0812">Transmembrane</keyword>
<feature type="transmembrane region" description="Helical" evidence="1">
    <location>
        <begin position="17"/>
        <end position="36"/>
    </location>
</feature>
<organism evidence="2 3">
    <name type="scientific">Thermocladium modestius</name>
    <dbReference type="NCBI Taxonomy" id="62609"/>
    <lineage>
        <taxon>Archaea</taxon>
        <taxon>Thermoproteota</taxon>
        <taxon>Thermoprotei</taxon>
        <taxon>Thermoproteales</taxon>
        <taxon>Thermoproteaceae</taxon>
        <taxon>Thermocladium</taxon>
    </lineage>
</organism>
<protein>
    <submittedName>
        <fullName evidence="2">Uncharacterized protein</fullName>
    </submittedName>
</protein>
<evidence type="ECO:0000313" key="3">
    <source>
        <dbReference type="Proteomes" id="UP000610960"/>
    </source>
</evidence>
<dbReference type="EMBL" id="BMNL01000002">
    <property type="protein sequence ID" value="GGP20986.1"/>
    <property type="molecule type" value="Genomic_DNA"/>
</dbReference>
<sequence length="88" mass="10169">MGLAKFLVTAELRNKNMLFWGIGWMLIWIIMGAFLFNSSFPKLAQPYMDEAVKMYTADWLAFVIVYEPTGVLIKKRTNLASLRRGESF</sequence>
<dbReference type="RefSeq" id="WP_188596429.1">
    <property type="nucleotide sequence ID" value="NZ_BMNL01000002.1"/>
</dbReference>